<evidence type="ECO:0000256" key="2">
    <source>
        <dbReference type="ARBA" id="ARBA00022829"/>
    </source>
</evidence>
<dbReference type="FunFam" id="1.10.10.2830:FF:000001">
    <property type="entry name" value="Chromosome partitioning protein ParB"/>
    <property type="match status" value="1"/>
</dbReference>
<evidence type="ECO:0000259" key="6">
    <source>
        <dbReference type="SMART" id="SM00470"/>
    </source>
</evidence>
<comment type="similarity">
    <text evidence="1">Belongs to the ParB family.</text>
</comment>
<dbReference type="PANTHER" id="PTHR33375:SF1">
    <property type="entry name" value="CHROMOSOME-PARTITIONING PROTEIN PARB-RELATED"/>
    <property type="match status" value="1"/>
</dbReference>
<dbReference type="PANTHER" id="PTHR33375">
    <property type="entry name" value="CHROMOSOME-PARTITIONING PROTEIN PARB-RELATED"/>
    <property type="match status" value="1"/>
</dbReference>
<dbReference type="SUPFAM" id="SSF110849">
    <property type="entry name" value="ParB/Sulfiredoxin"/>
    <property type="match status" value="1"/>
</dbReference>
<organism evidence="7 8">
    <name type="scientific">Rhodomicrobium udaipurense</name>
    <dbReference type="NCBI Taxonomy" id="1202716"/>
    <lineage>
        <taxon>Bacteria</taxon>
        <taxon>Pseudomonadati</taxon>
        <taxon>Pseudomonadota</taxon>
        <taxon>Alphaproteobacteria</taxon>
        <taxon>Hyphomicrobiales</taxon>
        <taxon>Hyphomicrobiaceae</taxon>
        <taxon>Rhodomicrobium</taxon>
    </lineage>
</organism>
<evidence type="ECO:0000256" key="4">
    <source>
        <dbReference type="ARBA" id="ARBA00025472"/>
    </source>
</evidence>
<comment type="caution">
    <text evidence="7">The sequence shown here is derived from an EMBL/GenBank/DDBJ whole genome shotgun (WGS) entry which is preliminary data.</text>
</comment>
<dbReference type="InterPro" id="IPR003115">
    <property type="entry name" value="ParB_N"/>
</dbReference>
<dbReference type="RefSeq" id="WP_037238185.1">
    <property type="nucleotide sequence ID" value="NZ_JAEMUK010000002.1"/>
</dbReference>
<dbReference type="AlphaFoldDB" id="A0A8I1KIR9"/>
<dbReference type="Pfam" id="PF02195">
    <property type="entry name" value="ParB_N"/>
    <property type="match status" value="1"/>
</dbReference>
<dbReference type="NCBIfam" id="TIGR00180">
    <property type="entry name" value="parB_part"/>
    <property type="match status" value="1"/>
</dbReference>
<keyword evidence="2" id="KW-0159">Chromosome partition</keyword>
<dbReference type="GO" id="GO:0007059">
    <property type="term" value="P:chromosome segregation"/>
    <property type="evidence" value="ECO:0007669"/>
    <property type="project" value="UniProtKB-KW"/>
</dbReference>
<dbReference type="InterPro" id="IPR041468">
    <property type="entry name" value="HTH_ParB/Spo0J"/>
</dbReference>
<evidence type="ECO:0000256" key="1">
    <source>
        <dbReference type="ARBA" id="ARBA00006295"/>
    </source>
</evidence>
<dbReference type="Gene3D" id="1.10.10.2830">
    <property type="match status" value="1"/>
</dbReference>
<dbReference type="GO" id="GO:0005694">
    <property type="term" value="C:chromosome"/>
    <property type="evidence" value="ECO:0007669"/>
    <property type="project" value="TreeGrafter"/>
</dbReference>
<sequence length="308" mass="33165">METRSGALATGPSPVRASRLGRGLASLIGDATPIGTPRIIAANGEIRQVPIDRVRPSAFNPRKNFNEAELDELAGSIREKGLVQPIVVRPADAAQTSYEIVAGERRWRAAQRASLHTVPVIVRSLSDQEALELAIIENVQRADLNAIEEAGGYKELVERFGYTQEELAGIIGKSRSHLANTMRLLKLPEPVQALVRDGSLSAGHARALIGREDAETVALDIVKKGLNVRDVEALVMGKKASEGKAPTAKAAAPQKDADSRAAERDMSDALGLSVVMNPGSGEAGEVIIRYKTLEQFQVIYRALLTQKR</sequence>
<evidence type="ECO:0000256" key="3">
    <source>
        <dbReference type="ARBA" id="ARBA00023125"/>
    </source>
</evidence>
<keyword evidence="8" id="KW-1185">Reference proteome</keyword>
<reference evidence="7 8" key="1">
    <citation type="submission" date="2020-12" db="EMBL/GenBank/DDBJ databases">
        <title>Revised draft genomes of Rhodomicrobium vannielii ATCC 17100 and Rhodomicrobium udaipurense JA643.</title>
        <authorList>
            <person name="Conners E.M."/>
            <person name="Davenport E.J."/>
            <person name="Bose A."/>
        </authorList>
    </citation>
    <scope>NUCLEOTIDE SEQUENCE [LARGE SCALE GENOMIC DNA]</scope>
    <source>
        <strain evidence="7 8">JA643</strain>
    </source>
</reference>
<dbReference type="FunFam" id="3.90.1530.30:FF:000001">
    <property type="entry name" value="Chromosome partitioning protein ParB"/>
    <property type="match status" value="1"/>
</dbReference>
<feature type="region of interest" description="Disordered" evidence="5">
    <location>
        <begin position="242"/>
        <end position="263"/>
    </location>
</feature>
<proteinExistence type="inferred from homology"/>
<dbReference type="InterPro" id="IPR057240">
    <property type="entry name" value="ParB_dimer_C"/>
</dbReference>
<comment type="function">
    <text evidence="4">Involved in chromosome partition. Localize to both poles of the predivisional cell following completion of DNA replication. Binds to the DNA origin of replication.</text>
</comment>
<feature type="compositionally biased region" description="Low complexity" evidence="5">
    <location>
        <begin position="244"/>
        <end position="254"/>
    </location>
</feature>
<dbReference type="Pfam" id="PF23552">
    <property type="entry name" value="ParB_C"/>
    <property type="match status" value="1"/>
</dbReference>
<dbReference type="GO" id="GO:0003677">
    <property type="term" value="F:DNA binding"/>
    <property type="evidence" value="ECO:0007669"/>
    <property type="project" value="UniProtKB-KW"/>
</dbReference>
<dbReference type="SMART" id="SM00470">
    <property type="entry name" value="ParB"/>
    <property type="match status" value="1"/>
</dbReference>
<dbReference type="Gene3D" id="3.90.1530.30">
    <property type="match status" value="1"/>
</dbReference>
<accession>A0A8I1KIR9</accession>
<name>A0A8I1KIR9_9HYPH</name>
<dbReference type="EMBL" id="JAEMUK010000002">
    <property type="protein sequence ID" value="MBJ7542034.1"/>
    <property type="molecule type" value="Genomic_DNA"/>
</dbReference>
<dbReference type="Proteomes" id="UP000623250">
    <property type="component" value="Unassembled WGS sequence"/>
</dbReference>
<gene>
    <name evidence="7" type="ORF">JDN41_00500</name>
</gene>
<dbReference type="GO" id="GO:0045881">
    <property type="term" value="P:positive regulation of sporulation resulting in formation of a cellular spore"/>
    <property type="evidence" value="ECO:0007669"/>
    <property type="project" value="TreeGrafter"/>
</dbReference>
<evidence type="ECO:0000256" key="5">
    <source>
        <dbReference type="SAM" id="MobiDB-lite"/>
    </source>
</evidence>
<evidence type="ECO:0000313" key="7">
    <source>
        <dbReference type="EMBL" id="MBJ7542034.1"/>
    </source>
</evidence>
<feature type="domain" description="ParB-like N-terminal" evidence="6">
    <location>
        <begin position="47"/>
        <end position="139"/>
    </location>
</feature>
<evidence type="ECO:0000313" key="8">
    <source>
        <dbReference type="Proteomes" id="UP000623250"/>
    </source>
</evidence>
<dbReference type="InterPro" id="IPR050336">
    <property type="entry name" value="Chromosome_partition/occlusion"/>
</dbReference>
<dbReference type="InterPro" id="IPR036086">
    <property type="entry name" value="ParB/Sulfiredoxin_sf"/>
</dbReference>
<protein>
    <submittedName>
        <fullName evidence="7">ParB/RepB/Spo0J family partition protein</fullName>
    </submittedName>
</protein>
<dbReference type="CDD" id="cd16393">
    <property type="entry name" value="SPO0J_N"/>
    <property type="match status" value="1"/>
</dbReference>
<keyword evidence="3" id="KW-0238">DNA-binding</keyword>
<dbReference type="Pfam" id="PF17762">
    <property type="entry name" value="HTH_ParB"/>
    <property type="match status" value="1"/>
</dbReference>
<dbReference type="InterPro" id="IPR004437">
    <property type="entry name" value="ParB/RepB/Spo0J"/>
</dbReference>